<keyword evidence="1" id="KW-0472">Membrane</keyword>
<sequence>MGSLLAQMPALLGVLVGTAGTIVATSLADRARWRRRQTVRWDERRLDAYAEFARVLKEAHTIASRTIGGYLDRNQELAALAEADLRHTIAWENVLLLGDGPTVAAARAWRDAVWEVERLARAAATGDELPDLLHRANEARDAFYRAARDSLGVGGGSVAQAALLMSRLNKGTAPAGRPTDEHHPT</sequence>
<dbReference type="AlphaFoldDB" id="A0A917WZZ2"/>
<keyword evidence="1" id="KW-0812">Transmembrane</keyword>
<gene>
    <name evidence="2" type="ORF">GCM10011608_40750</name>
</gene>
<evidence type="ECO:0008006" key="4">
    <source>
        <dbReference type="Google" id="ProtNLM"/>
    </source>
</evidence>
<proteinExistence type="predicted"/>
<feature type="transmembrane region" description="Helical" evidence="1">
    <location>
        <begin position="6"/>
        <end position="28"/>
    </location>
</feature>
<dbReference type="Proteomes" id="UP000608890">
    <property type="component" value="Unassembled WGS sequence"/>
</dbReference>
<comment type="caution">
    <text evidence="2">The sequence shown here is derived from an EMBL/GenBank/DDBJ whole genome shotgun (WGS) entry which is preliminary data.</text>
</comment>
<keyword evidence="1" id="KW-1133">Transmembrane helix</keyword>
<dbReference type="RefSeq" id="WP_189046714.1">
    <property type="nucleotide sequence ID" value="NZ_BMNB01000020.1"/>
</dbReference>
<reference evidence="2" key="1">
    <citation type="journal article" date="2014" name="Int. J. Syst. Evol. Microbiol.">
        <title>Complete genome sequence of Corynebacterium casei LMG S-19264T (=DSM 44701T), isolated from a smear-ripened cheese.</title>
        <authorList>
            <consortium name="US DOE Joint Genome Institute (JGI-PGF)"/>
            <person name="Walter F."/>
            <person name="Albersmeier A."/>
            <person name="Kalinowski J."/>
            <person name="Ruckert C."/>
        </authorList>
    </citation>
    <scope>NUCLEOTIDE SEQUENCE</scope>
    <source>
        <strain evidence="2">CGMCC 4.7312</strain>
    </source>
</reference>
<dbReference type="EMBL" id="BMNB01000020">
    <property type="protein sequence ID" value="GGM51661.1"/>
    <property type="molecule type" value="Genomic_DNA"/>
</dbReference>
<accession>A0A917WZZ2</accession>
<keyword evidence="3" id="KW-1185">Reference proteome</keyword>
<protein>
    <recommendedName>
        <fullName evidence="4">Secreted protein</fullName>
    </recommendedName>
</protein>
<name>A0A917WZZ2_9ACTN</name>
<organism evidence="2 3">
    <name type="scientific">Micromonospora sonchi</name>
    <dbReference type="NCBI Taxonomy" id="1763543"/>
    <lineage>
        <taxon>Bacteria</taxon>
        <taxon>Bacillati</taxon>
        <taxon>Actinomycetota</taxon>
        <taxon>Actinomycetes</taxon>
        <taxon>Micromonosporales</taxon>
        <taxon>Micromonosporaceae</taxon>
        <taxon>Micromonospora</taxon>
    </lineage>
</organism>
<evidence type="ECO:0000313" key="3">
    <source>
        <dbReference type="Proteomes" id="UP000608890"/>
    </source>
</evidence>
<reference evidence="2" key="2">
    <citation type="submission" date="2020-09" db="EMBL/GenBank/DDBJ databases">
        <authorList>
            <person name="Sun Q."/>
            <person name="Zhou Y."/>
        </authorList>
    </citation>
    <scope>NUCLEOTIDE SEQUENCE</scope>
    <source>
        <strain evidence="2">CGMCC 4.7312</strain>
    </source>
</reference>
<evidence type="ECO:0000313" key="2">
    <source>
        <dbReference type="EMBL" id="GGM51661.1"/>
    </source>
</evidence>
<evidence type="ECO:0000256" key="1">
    <source>
        <dbReference type="SAM" id="Phobius"/>
    </source>
</evidence>